<proteinExistence type="predicted"/>
<accession>A0AAE0GR39</accession>
<evidence type="ECO:0000313" key="4">
    <source>
        <dbReference type="EMBL" id="KAK3282551.1"/>
    </source>
</evidence>
<feature type="transmembrane region" description="Helical" evidence="2">
    <location>
        <begin position="1477"/>
        <end position="1500"/>
    </location>
</feature>
<evidence type="ECO:0000256" key="2">
    <source>
        <dbReference type="SAM" id="Phobius"/>
    </source>
</evidence>
<keyword evidence="2" id="KW-0472">Membrane</keyword>
<dbReference type="InterPro" id="IPR013783">
    <property type="entry name" value="Ig-like_fold"/>
</dbReference>
<dbReference type="InterPro" id="IPR032179">
    <property type="entry name" value="Cry22Aa_Ig-like"/>
</dbReference>
<feature type="region of interest" description="Disordered" evidence="1">
    <location>
        <begin position="2000"/>
        <end position="2057"/>
    </location>
</feature>
<feature type="region of interest" description="Disordered" evidence="1">
    <location>
        <begin position="1972"/>
        <end position="1991"/>
    </location>
</feature>
<feature type="transmembrane region" description="Helical" evidence="2">
    <location>
        <begin position="1520"/>
        <end position="1542"/>
    </location>
</feature>
<feature type="region of interest" description="Disordered" evidence="1">
    <location>
        <begin position="1822"/>
        <end position="1858"/>
    </location>
</feature>
<evidence type="ECO:0000259" key="3">
    <source>
        <dbReference type="Pfam" id="PF16403"/>
    </source>
</evidence>
<keyword evidence="2" id="KW-0812">Transmembrane</keyword>
<dbReference type="Gene3D" id="2.60.40.10">
    <property type="entry name" value="Immunoglobulins"/>
    <property type="match status" value="3"/>
</dbReference>
<name>A0AAE0GR39_9CHLO</name>
<organism evidence="4 5">
    <name type="scientific">Cymbomonas tetramitiformis</name>
    <dbReference type="NCBI Taxonomy" id="36881"/>
    <lineage>
        <taxon>Eukaryota</taxon>
        <taxon>Viridiplantae</taxon>
        <taxon>Chlorophyta</taxon>
        <taxon>Pyramimonadophyceae</taxon>
        <taxon>Pyramimonadales</taxon>
        <taxon>Pyramimonadaceae</taxon>
        <taxon>Cymbomonas</taxon>
    </lineage>
</organism>
<reference evidence="4 5" key="1">
    <citation type="journal article" date="2015" name="Genome Biol. Evol.">
        <title>Comparative Genomics of a Bacterivorous Green Alga Reveals Evolutionary Causalities and Consequences of Phago-Mixotrophic Mode of Nutrition.</title>
        <authorList>
            <person name="Burns J.A."/>
            <person name="Paasch A."/>
            <person name="Narechania A."/>
            <person name="Kim E."/>
        </authorList>
    </citation>
    <scope>NUCLEOTIDE SEQUENCE [LARGE SCALE GENOMIC DNA]</scope>
    <source>
        <strain evidence="4 5">PLY_AMNH</strain>
    </source>
</reference>
<feature type="compositionally biased region" description="Polar residues" evidence="1">
    <location>
        <begin position="2000"/>
        <end position="2013"/>
    </location>
</feature>
<sequence length="2057" mass="220973">PRNLAGPPPPPAPGHPPLISITELHYEEYDPPADLVEDLTPPIITLLGAAVMELHQRSSFRDPGAAAYDEVDGYDVEVHVEGAADVDTCCITDPTAPFLVTYTATDRAGNRATPEIRNVAVVPACVHPSFLCEDLVGVVCAVCTDSETCMCFETNLGGDPTGATVEEYVPPKDVSPPVLTLRGDGTLAQTPSGVVVMLHEVLLQHEFMEPGVDAHDDVDGDLTSRVSAFGTAAVDTSTVTPPDEPFTIRYSVSDAAGNAAAEVRRRVAVVDPCAGAGEALCGYSEADGTAQCSTGGFCLTASAGGLGATAEEEVPPPEPPVLRLAGPSTLQLPQGTTYASCPKEGSLDQVCDRGVTASDAADGDLTSRVLACSTDGRTNLFANRGVSGCTLDTAIPGVYVIDFSVQNSLGMTGCAQRTITVAPACGPGEELCLSGLACSVAGVCVDDLFGGAEEATTKPDEPPTIDLRSTAAVTSAYVEVKQHQPYEACTALELEANRSDTLCEPGAVAEDAEDGDLTARVLACPPLSCRAAGCPGHEFLSKGLAGCVNMSADVGTVFDVEFLVFDFAVPCQSASVTRSIFIIQPCDTGEQLCSDLSCSSIDCAMRDTLLGAGDVQDTTPPTITFLGPSTVSLRYADSAAAAALAPCTAAVVNSTAASSGCYAEALDDMDGDVSTSLSVQQDRACRDCSSDACPFSRMHECFPGTYGFLFAAEDGSRNRAVLRLRVAVEEQAQIAGEIRMASSSKNMTAVLTQAASLLSLDSAENTAVRQGLLETVNADSVPGEESELSDVAITDVTVVDWSGAVIEGVITSANATGEFQLSVSFTIDQAVAVDVESNGRGRRRLSQQDGISQVDDAAAAVVSAAENGQLSASIASAALDLGADMATEVTEAANMATASLTPEVDVAGAYITAISEEISQLQQRGNDMAVELTRTHAATLESVVGMNSTETVERILATWLELQQLDFDNIESLGLTADAILTKFMLLRAAFALVQTGLVNAQIALQDMTDAANAVTEDTRAELESVRSPRLSRAVPGSDHAAGQARPAIKVARAETGCDYPSGESVQDLAAAAELKYTFSVDPASGGRRQLLARAGNAQDFVDTKGTDQVLDVEYPRYGSWEMPPGKTPDFLSPSPEAAQARYLRGCARNRLVGGLFFYLTRGEQVHECSQRFAPLEAPCVRGAHSHRYGVDPVFVPGSSLFRSDLQDEVATFYDTSAESLQLSHNSQTPMPFAPRTLPGHRGGQPFFIDAALEAHRARQIYTFLDEGFVMDELAQSVETTMTTFNSLKQVWSVVTLNWTREGGHWNLRSSVLIAPVTYWARATLHGILWLLLHIVWVGVSIWMLAGELRNLFPSRLKMRYCSLTYGEALWQHFKSLERSIPFWGAAMQMATVLMGVVYEIRMHEFSAEGSFGVYHDLHWAANYFLSARHEQETSTEGAEGLGGPEGADGALPAWAWKEDNGGLEAYEQQGRCMRTLALLAFAFFQMQAIRIATMILRLLMSVEYQQRLSVITKTCRASLVEVLQCVPILGLVAGWAMLMHIELGCRQQRFSTYRQSLDQHALVGLMGDWQKLSMTATWEPIHMDNLKEKLYKTFFGIISQLLISNFILAIICQQLLKHWEESKSAPTLMQDLRRFYRNRMNVRVLKKWPRIEHTCNLLSTNLHGLSHNETARRTRAPRVSLALLLSGNKMPNTAADHDRCIHVADLSMSAKLLTKILVMCYHEWTDRRNALKRHAMLRKDTNVKQMVRSSLNVAMTPPAINGYIHDPADLERALQALQPPTRAVGANLSHKLKNLIQVEELFHEAAREIVWKFGHETQEGNRKSTAATTMEGSSCGSPRCSSKTRAKGKVAQRSGQRHMWGSLDLPIPEIAQLQRSLQERTRRVKSLETAYEQFRVASKVAPWSKATRDSSALRLHVAVSREGVRDLPRGGSPALAVVAPAEVAFPGEAPAESVVLESSVGEGMAVTELVEPGFGPRGSAELQDQSSGALEMEPVRASCSMSPTQAMSSMSNEDPGEIPSAVGDEGRLSSGEHCVGSKLLEEDIPGGRSAEEEEEG</sequence>
<dbReference type="EMBL" id="LGRX02003243">
    <property type="protein sequence ID" value="KAK3282551.1"/>
    <property type="molecule type" value="Genomic_DNA"/>
</dbReference>
<feature type="region of interest" description="Disordered" evidence="1">
    <location>
        <begin position="1022"/>
        <end position="1046"/>
    </location>
</feature>
<dbReference type="Proteomes" id="UP001190700">
    <property type="component" value="Unassembled WGS sequence"/>
</dbReference>
<feature type="domain" description="Pesticidal crystal protein Cry22Aa Ig-like" evidence="3">
    <location>
        <begin position="44"/>
        <end position="121"/>
    </location>
</feature>
<feature type="domain" description="Pesticidal crystal protein Cry22Aa Ig-like" evidence="3">
    <location>
        <begin position="205"/>
        <end position="269"/>
    </location>
</feature>
<evidence type="ECO:0000313" key="5">
    <source>
        <dbReference type="Proteomes" id="UP001190700"/>
    </source>
</evidence>
<comment type="caution">
    <text evidence="4">The sequence shown here is derived from an EMBL/GenBank/DDBJ whole genome shotgun (WGS) entry which is preliminary data.</text>
</comment>
<protein>
    <recommendedName>
        <fullName evidence="3">Pesticidal crystal protein Cry22Aa Ig-like domain-containing protein</fullName>
    </recommendedName>
</protein>
<feature type="compositionally biased region" description="Polar residues" evidence="1">
    <location>
        <begin position="1824"/>
        <end position="1842"/>
    </location>
</feature>
<feature type="transmembrane region" description="Helical" evidence="2">
    <location>
        <begin position="1327"/>
        <end position="1346"/>
    </location>
</feature>
<evidence type="ECO:0000256" key="1">
    <source>
        <dbReference type="SAM" id="MobiDB-lite"/>
    </source>
</evidence>
<gene>
    <name evidence="4" type="ORF">CYMTET_9718</name>
</gene>
<feature type="non-terminal residue" evidence="4">
    <location>
        <position position="1"/>
    </location>
</feature>
<keyword evidence="2" id="KW-1133">Transmembrane helix</keyword>
<keyword evidence="5" id="KW-1185">Reference proteome</keyword>
<dbReference type="Pfam" id="PF16403">
    <property type="entry name" value="Bact_surface_Ig-like"/>
    <property type="match status" value="2"/>
</dbReference>